<accession>A0A8S5NK51</accession>
<evidence type="ECO:0000313" key="1">
    <source>
        <dbReference type="EMBL" id="DAD94740.1"/>
    </source>
</evidence>
<proteinExistence type="predicted"/>
<name>A0A8S5NK51_9CAUD</name>
<reference evidence="1" key="1">
    <citation type="journal article" date="2021" name="Proc. Natl. Acad. Sci. U.S.A.">
        <title>A Catalog of Tens of Thousands of Viruses from Human Metagenomes Reveals Hidden Associations with Chronic Diseases.</title>
        <authorList>
            <person name="Tisza M.J."/>
            <person name="Buck C.B."/>
        </authorList>
    </citation>
    <scope>NUCLEOTIDE SEQUENCE</scope>
    <source>
        <strain evidence="1">CtK0l2</strain>
    </source>
</reference>
<dbReference type="EMBL" id="BK015181">
    <property type="protein sequence ID" value="DAD94740.1"/>
    <property type="molecule type" value="Genomic_DNA"/>
</dbReference>
<organism evidence="1">
    <name type="scientific">Siphoviridae sp. ctK0l2</name>
    <dbReference type="NCBI Taxonomy" id="2826243"/>
    <lineage>
        <taxon>Viruses</taxon>
        <taxon>Duplodnaviria</taxon>
        <taxon>Heunggongvirae</taxon>
        <taxon>Uroviricota</taxon>
        <taxon>Caudoviricetes</taxon>
    </lineage>
</organism>
<sequence>MAIGDILDLMSPYAQCEIAYYRNDDTIVPYCYRFDGFTTQHTKEFKLLDKTIPVKKITTRNHVIMLIVTQEEIFGS</sequence>
<protein>
    <submittedName>
        <fullName evidence="1">Uncharacterized protein</fullName>
    </submittedName>
</protein>